<name>A0A4U5P3N1_POPAL</name>
<gene>
    <name evidence="1" type="ORF">D5086_0000229730</name>
</gene>
<proteinExistence type="predicted"/>
<sequence length="112" mass="12338">MSHGNNNGGTSSPVPRKLPLAHGLQPLHHVFVGHLELNYYLLIARTLGPSYALEANILNHVIMAWSQVGACADMERGQGNDCRGYHHRREVPFSSSLDLVTWGRDSPVPNKS</sequence>
<protein>
    <submittedName>
        <fullName evidence="1">Uncharacterized protein</fullName>
    </submittedName>
</protein>
<organism evidence="1">
    <name type="scientific">Populus alba</name>
    <name type="common">White poplar</name>
    <dbReference type="NCBI Taxonomy" id="43335"/>
    <lineage>
        <taxon>Eukaryota</taxon>
        <taxon>Viridiplantae</taxon>
        <taxon>Streptophyta</taxon>
        <taxon>Embryophyta</taxon>
        <taxon>Tracheophyta</taxon>
        <taxon>Spermatophyta</taxon>
        <taxon>Magnoliopsida</taxon>
        <taxon>eudicotyledons</taxon>
        <taxon>Gunneridae</taxon>
        <taxon>Pentapetalae</taxon>
        <taxon>rosids</taxon>
        <taxon>fabids</taxon>
        <taxon>Malpighiales</taxon>
        <taxon>Salicaceae</taxon>
        <taxon>Saliceae</taxon>
        <taxon>Populus</taxon>
    </lineage>
</organism>
<dbReference type="AlphaFoldDB" id="A0A4U5P3N1"/>
<comment type="caution">
    <text evidence="1">The sequence shown here is derived from an EMBL/GenBank/DDBJ whole genome shotgun (WGS) entry which is preliminary data.</text>
</comment>
<accession>A0A4U5P3N1</accession>
<dbReference type="EMBL" id="RCHU01000838">
    <property type="protein sequence ID" value="TKR90887.1"/>
    <property type="molecule type" value="Genomic_DNA"/>
</dbReference>
<reference evidence="1" key="1">
    <citation type="submission" date="2018-10" db="EMBL/GenBank/DDBJ databases">
        <title>Population genomic analysis revealed the cold adaptation of white poplar.</title>
        <authorList>
            <person name="Liu Y.-J."/>
        </authorList>
    </citation>
    <scope>NUCLEOTIDE SEQUENCE [LARGE SCALE GENOMIC DNA]</scope>
    <source>
        <strain evidence="1">PAL-ZL1</strain>
    </source>
</reference>
<evidence type="ECO:0000313" key="1">
    <source>
        <dbReference type="EMBL" id="TKR90887.1"/>
    </source>
</evidence>